<name>A0A2Z6FZ33_ERYRH</name>
<sequence length="407" mass="48446">MKVLRRTKMYYSIFIYLFILSCFEIYQKKLGNRIETKKKIIFIIPVVLVLALKYGQGADYVVYEYFYENPNMINNMDIFYNLIAKTSYNLGINFFVFYSLVTVFLCAALIYLLLDYTELFFFPFFYFFGRYLVYFHTTIRQGLAIVFYLFVLFEIVVKNSRSSNKKAIFFSLLSVLFHSSSLPFVLLLNGYNLFVKNNKFKAYYKRISKYLIELDCLYVILVSFVLYITLSKILPFFLLFLNRDFINHRLQFYLNPTSLTSFMYRVIEYYLINIIIKGNIGDNNSIFSKTKFITTVSLLFYGMLGFSSLISTRMIIYIDILKVFLIPQVIISKIVNLQIGLDITRLKSKITYAIAFIILFIAIDYIKFMRTENNFGNYYNKNYYPYVSIFNKDKIVEYSDYYKILSE</sequence>
<dbReference type="Pfam" id="PF14897">
    <property type="entry name" value="EpsG"/>
    <property type="match status" value="1"/>
</dbReference>
<feature type="transmembrane region" description="Helical" evidence="1">
    <location>
        <begin position="350"/>
        <end position="368"/>
    </location>
</feature>
<feature type="transmembrane region" description="Helical" evidence="1">
    <location>
        <begin position="142"/>
        <end position="161"/>
    </location>
</feature>
<dbReference type="EMBL" id="LC380404">
    <property type="protein sequence ID" value="BBE36359.1"/>
    <property type="molecule type" value="Genomic_DNA"/>
</dbReference>
<keyword evidence="1" id="KW-1133">Transmembrane helix</keyword>
<feature type="transmembrane region" description="Helical" evidence="1">
    <location>
        <begin position="90"/>
        <end position="113"/>
    </location>
</feature>
<organism evidence="2">
    <name type="scientific">Erysipelothrix rhusiopathiae</name>
    <dbReference type="NCBI Taxonomy" id="1648"/>
    <lineage>
        <taxon>Bacteria</taxon>
        <taxon>Bacillati</taxon>
        <taxon>Bacillota</taxon>
        <taxon>Erysipelotrichia</taxon>
        <taxon>Erysipelotrichales</taxon>
        <taxon>Erysipelotrichaceae</taxon>
        <taxon>Erysipelothrix</taxon>
    </lineage>
</organism>
<protein>
    <submittedName>
        <fullName evidence="2">EpsG family protein</fullName>
    </submittedName>
</protein>
<feature type="transmembrane region" description="Helical" evidence="1">
    <location>
        <begin position="262"/>
        <end position="280"/>
    </location>
</feature>
<reference evidence="2" key="1">
    <citation type="journal article" date="2018" name="Infect. Immun.">
        <title>Identification of the Chromosomal Region Essential for Serovar-Specific Antigen and Virulence of Serovar 1 and 2 Strains of Erysipelothrix rhusiopathiae.</title>
        <authorList>
            <person name="Ogawa Y."/>
            <person name="Shiraiwa K."/>
            <person name="Nishikawa S."/>
            <person name="Eguchi M."/>
            <person name="Shimoji Y."/>
        </authorList>
    </citation>
    <scope>NUCLEOTIDE SEQUENCE</scope>
    <source>
        <strain evidence="2">Ishikawa 02-26</strain>
    </source>
</reference>
<proteinExistence type="predicted"/>
<keyword evidence="1" id="KW-0472">Membrane</keyword>
<evidence type="ECO:0000313" key="2">
    <source>
        <dbReference type="EMBL" id="BBE36359.1"/>
    </source>
</evidence>
<feature type="transmembrane region" description="Helical" evidence="1">
    <location>
        <begin position="216"/>
        <end position="242"/>
    </location>
</feature>
<evidence type="ECO:0000256" key="1">
    <source>
        <dbReference type="SAM" id="Phobius"/>
    </source>
</evidence>
<feature type="transmembrane region" description="Helical" evidence="1">
    <location>
        <begin position="167"/>
        <end position="195"/>
    </location>
</feature>
<feature type="transmembrane region" description="Helical" evidence="1">
    <location>
        <begin position="9"/>
        <end position="27"/>
    </location>
</feature>
<keyword evidence="1" id="KW-0812">Transmembrane</keyword>
<accession>A0A2Z6FZ33</accession>
<dbReference type="InterPro" id="IPR049458">
    <property type="entry name" value="EpsG-like"/>
</dbReference>
<dbReference type="PROSITE" id="PS51257">
    <property type="entry name" value="PROKAR_LIPOPROTEIN"/>
    <property type="match status" value="1"/>
</dbReference>
<feature type="transmembrane region" description="Helical" evidence="1">
    <location>
        <begin position="39"/>
        <end position="55"/>
    </location>
</feature>
<feature type="transmembrane region" description="Helical" evidence="1">
    <location>
        <begin position="292"/>
        <end position="310"/>
    </location>
</feature>
<dbReference type="AlphaFoldDB" id="A0A2Z6FZ33"/>